<organism evidence="2 3">
    <name type="scientific">Rugamonas rubra</name>
    <dbReference type="NCBI Taxonomy" id="758825"/>
    <lineage>
        <taxon>Bacteria</taxon>
        <taxon>Pseudomonadati</taxon>
        <taxon>Pseudomonadota</taxon>
        <taxon>Betaproteobacteria</taxon>
        <taxon>Burkholderiales</taxon>
        <taxon>Oxalobacteraceae</taxon>
        <taxon>Telluria group</taxon>
        <taxon>Rugamonas</taxon>
    </lineage>
</organism>
<dbReference type="AlphaFoldDB" id="A0A1I4I3T4"/>
<gene>
    <name evidence="2" type="ORF">SAMN02982985_00409</name>
</gene>
<dbReference type="RefSeq" id="WP_093382922.1">
    <property type="nucleotide sequence ID" value="NZ_FOTW01000004.1"/>
</dbReference>
<feature type="transmembrane region" description="Helical" evidence="1">
    <location>
        <begin position="23"/>
        <end position="43"/>
    </location>
</feature>
<evidence type="ECO:0000313" key="2">
    <source>
        <dbReference type="EMBL" id="SFL48451.1"/>
    </source>
</evidence>
<feature type="transmembrane region" description="Helical" evidence="1">
    <location>
        <begin position="212"/>
        <end position="236"/>
    </location>
</feature>
<feature type="transmembrane region" description="Helical" evidence="1">
    <location>
        <begin position="394"/>
        <end position="416"/>
    </location>
</feature>
<evidence type="ECO:0008006" key="4">
    <source>
        <dbReference type="Google" id="ProtNLM"/>
    </source>
</evidence>
<dbReference type="Proteomes" id="UP000199470">
    <property type="component" value="Unassembled WGS sequence"/>
</dbReference>
<name>A0A1I4I3T4_9BURK</name>
<reference evidence="2 3" key="1">
    <citation type="submission" date="2016-10" db="EMBL/GenBank/DDBJ databases">
        <authorList>
            <person name="de Groot N.N."/>
        </authorList>
    </citation>
    <scope>NUCLEOTIDE SEQUENCE [LARGE SCALE GENOMIC DNA]</scope>
    <source>
        <strain evidence="2 3">ATCC 43154</strain>
    </source>
</reference>
<evidence type="ECO:0000313" key="3">
    <source>
        <dbReference type="Proteomes" id="UP000199470"/>
    </source>
</evidence>
<feature type="transmembrane region" description="Helical" evidence="1">
    <location>
        <begin position="55"/>
        <end position="77"/>
    </location>
</feature>
<evidence type="ECO:0000256" key="1">
    <source>
        <dbReference type="SAM" id="Phobius"/>
    </source>
</evidence>
<feature type="transmembrane region" description="Helical" evidence="1">
    <location>
        <begin position="182"/>
        <end position="200"/>
    </location>
</feature>
<dbReference type="EMBL" id="FOTW01000004">
    <property type="protein sequence ID" value="SFL48451.1"/>
    <property type="molecule type" value="Genomic_DNA"/>
</dbReference>
<sequence>MSYEFNPDNQVFEFPNPYKVENLALLLSGGLMILVGIVIMLGIRDNIARGLDGRALAVVGIAASLLFFGIALLARAFTQLRYFFGRNRPDSLAATVAPEQDGDSQRAAYYKETLRQNALTFNEPSGPLNGLLYAWLPHLIFAPRVIQASAQTQFNNFLALSATFLSFLLCWLMFGAGPLNGWIGLAYGAFAFVQIMRPMVQRGNGGGVTEAANVGMGGLVSLIVLAVLGPVLLGLLSPHLPALDGISINGVVCGALLCTLLGCAVFGLALRRQLQPPPQAVGAARVTETVTMNAHPNKLVEELDRMLMGRWYSNIPNRRYTRRSPQIQGRQGQFTAELLEESQPRPLPNRIATGVGHALSQPQFFWLTCLTGLALVYLVAGTAGAFVAARDIVAAAPASTTLAFSLSQFIIGVFCYRAAHVLWGRFDFVSELIWVDIGGSFESADVRVGNQLSGNVQTSKSVINVESMTMRVWVSEIDTVIFGKDAQRQLIGMRGLPGVADELAASLKQFGEARSMVVAPSSAQDFERAQQIGVMAQLVGGASAAGLLPAAPVAAAALASALGARQFCTGCGTGLEPDASFCGECGKPTAN</sequence>
<feature type="transmembrane region" description="Helical" evidence="1">
    <location>
        <begin position="364"/>
        <end position="388"/>
    </location>
</feature>
<dbReference type="OrthoDB" id="7486912at2"/>
<protein>
    <recommendedName>
        <fullName evidence="4">Zinc-ribbon domain-containing protein</fullName>
    </recommendedName>
</protein>
<keyword evidence="1" id="KW-0472">Membrane</keyword>
<keyword evidence="1" id="KW-1133">Transmembrane helix</keyword>
<accession>A0A1I4I3T4</accession>
<keyword evidence="1" id="KW-0812">Transmembrane</keyword>
<keyword evidence="3" id="KW-1185">Reference proteome</keyword>
<proteinExistence type="predicted"/>
<dbReference type="STRING" id="758825.SAMN02982985_00409"/>
<feature type="transmembrane region" description="Helical" evidence="1">
    <location>
        <begin position="248"/>
        <end position="270"/>
    </location>
</feature>